<sequence>MKLVILGLMALLVPVEAPAQSAGITPEERAQAEASIQRAGQYLAQTMRDPSSASFRNVFLYKRVNAKPGMQVTVCGEVNARNGYGGLTGYQMFMISGERVYVGTSLGFQVSYLCQNNNPAIDTHDYSSELRASFDAALIGAAGK</sequence>
<feature type="signal peptide" evidence="1">
    <location>
        <begin position="1"/>
        <end position="19"/>
    </location>
</feature>
<gene>
    <name evidence="2" type="ORF">SAMN06295937_103626</name>
</gene>
<reference evidence="3" key="1">
    <citation type="submission" date="2017-02" db="EMBL/GenBank/DDBJ databases">
        <authorList>
            <person name="Varghese N."/>
            <person name="Submissions S."/>
        </authorList>
    </citation>
    <scope>NUCLEOTIDE SEQUENCE [LARGE SCALE GENOMIC DNA]</scope>
    <source>
        <strain evidence="3">R11H</strain>
    </source>
</reference>
<name>A0A1T5FIH8_9SPHN</name>
<organism evidence="2 3">
    <name type="scientific">Sphingopyxis flava</name>
    <dbReference type="NCBI Taxonomy" id="1507287"/>
    <lineage>
        <taxon>Bacteria</taxon>
        <taxon>Pseudomonadati</taxon>
        <taxon>Pseudomonadota</taxon>
        <taxon>Alphaproteobacteria</taxon>
        <taxon>Sphingomonadales</taxon>
        <taxon>Sphingomonadaceae</taxon>
        <taxon>Sphingopyxis</taxon>
    </lineage>
</organism>
<evidence type="ECO:0000256" key="1">
    <source>
        <dbReference type="SAM" id="SignalP"/>
    </source>
</evidence>
<feature type="chain" id="PRO_5012368952" evidence="1">
    <location>
        <begin position="20"/>
        <end position="144"/>
    </location>
</feature>
<keyword evidence="1" id="KW-0732">Signal</keyword>
<evidence type="ECO:0000313" key="2">
    <source>
        <dbReference type="EMBL" id="SKB95917.1"/>
    </source>
</evidence>
<keyword evidence="3" id="KW-1185">Reference proteome</keyword>
<dbReference type="OrthoDB" id="7433579at2"/>
<accession>A0A1T5FIH8</accession>
<dbReference type="EMBL" id="FUYP01000036">
    <property type="protein sequence ID" value="SKB95917.1"/>
    <property type="molecule type" value="Genomic_DNA"/>
</dbReference>
<proteinExistence type="predicted"/>
<dbReference type="RefSeq" id="WP_079639986.1">
    <property type="nucleotide sequence ID" value="NZ_FUYP01000036.1"/>
</dbReference>
<dbReference type="Proteomes" id="UP000190044">
    <property type="component" value="Unassembled WGS sequence"/>
</dbReference>
<protein>
    <submittedName>
        <fullName evidence="2">Uncharacterized protein</fullName>
    </submittedName>
</protein>
<evidence type="ECO:0000313" key="3">
    <source>
        <dbReference type="Proteomes" id="UP000190044"/>
    </source>
</evidence>
<dbReference type="AlphaFoldDB" id="A0A1T5FIH8"/>